<keyword evidence="3" id="KW-1185">Reference proteome</keyword>
<reference evidence="2" key="1">
    <citation type="submission" date="2022-03" db="EMBL/GenBank/DDBJ databases">
        <title>Draft genome sequence of Aduncisulcus paluster, a free-living microaerophilic Fornicata.</title>
        <authorList>
            <person name="Yuyama I."/>
            <person name="Kume K."/>
            <person name="Tamura T."/>
            <person name="Inagaki Y."/>
            <person name="Hashimoto T."/>
        </authorList>
    </citation>
    <scope>NUCLEOTIDE SEQUENCE</scope>
    <source>
        <strain evidence="2">NY0171</strain>
    </source>
</reference>
<evidence type="ECO:0000313" key="3">
    <source>
        <dbReference type="Proteomes" id="UP001057375"/>
    </source>
</evidence>
<accession>A0ABQ5JRS1</accession>
<keyword evidence="1" id="KW-0472">Membrane</keyword>
<evidence type="ECO:0000256" key="1">
    <source>
        <dbReference type="SAM" id="Phobius"/>
    </source>
</evidence>
<proteinExistence type="predicted"/>
<comment type="caution">
    <text evidence="2">The sequence shown here is derived from an EMBL/GenBank/DDBJ whole genome shotgun (WGS) entry which is preliminary data.</text>
</comment>
<gene>
    <name evidence="2" type="ORF">ADUPG1_010197</name>
</gene>
<evidence type="ECO:0000313" key="2">
    <source>
        <dbReference type="EMBL" id="GKT13123.1"/>
    </source>
</evidence>
<protein>
    <submittedName>
        <fullName evidence="2">Uncharacterized protein</fullName>
    </submittedName>
</protein>
<dbReference type="Proteomes" id="UP001057375">
    <property type="component" value="Unassembled WGS sequence"/>
</dbReference>
<dbReference type="EMBL" id="BQXS01011476">
    <property type="protein sequence ID" value="GKT13123.1"/>
    <property type="molecule type" value="Genomic_DNA"/>
</dbReference>
<keyword evidence="1" id="KW-0812">Transmembrane</keyword>
<organism evidence="2 3">
    <name type="scientific">Aduncisulcus paluster</name>
    <dbReference type="NCBI Taxonomy" id="2918883"/>
    <lineage>
        <taxon>Eukaryota</taxon>
        <taxon>Metamonada</taxon>
        <taxon>Carpediemonas-like organisms</taxon>
        <taxon>Aduncisulcus</taxon>
    </lineage>
</organism>
<feature type="transmembrane region" description="Helical" evidence="1">
    <location>
        <begin position="710"/>
        <end position="732"/>
    </location>
</feature>
<name>A0ABQ5JRS1_9EUKA</name>
<keyword evidence="1" id="KW-1133">Transmembrane helix</keyword>
<sequence length="733" mass="80093">MIIASIELLFCDEYEGDDRLECVIDNTFLQISPGHDSLHNTAVIGSLPILSRSPSIKSSVFGVIDRGQSEIVVPILESSIQIQGYTTFQLSSSTIESMIYSQPGGDYLTFNASYLMWLSPFGYDLLSHPLYTSAGLLPKIDDINDIEKISGKDSDGNELSFTSLVIGPIYNGVRKGSVVVRIDRQIPGSSSYGKIQTEISWITSVGGAVFILSLSQKDVNTVLEGFSLPPKCDSGYPQVYNNSYTLVSNPFETGIPCYQEAMFAQFGHLNDVEQSSLGVITVDSDGSLPGLPSSQQSLFPLQKGVKLINEPVFIVPPNVLEESPMFVSEEDISITSVGDISGFFSSAFPLDDESPIYSDQFSHSLGLLALMSSPFLNYSFRVGKALKYSVFESFFCISGSLCSGFPNGPYSFEFDYRTREWYQGTILQATHASLTSGSPVLSENYVLSEVEDYDLFLFPPFITFPAEIVVIPITIPIVVSGIAIGVALVSVIEDSISDMLYHTSCNSNDESSYCLLMNMQGDLVFSNGKRIQESITQFGHGAIDDISIISIDPLVSLFLMEADVISIRSSLDRQSTIISVNTGALSESFSTSVDGEEITISYLSGNIPEECLTSSTDSKIVCSYWPKTNFIICEIEGNDSDFVELGTCVIPSTANQGIESTYESISSLTFSLDSVSHLWDEADIFVDANRYICANGDFTISDVSTNHETFLVLMIIFIFIFISCSQFVACVLC</sequence>